<dbReference type="SMART" id="SM00671">
    <property type="entry name" value="SEL1"/>
    <property type="match status" value="5"/>
</dbReference>
<keyword evidence="1" id="KW-0472">Membrane</keyword>
<name>A0A6A7YF67_9PSED</name>
<gene>
    <name evidence="3" type="ORF">GHO39_17485</name>
    <name evidence="2" type="ORF">GHO40_26340</name>
</gene>
<evidence type="ECO:0000313" key="5">
    <source>
        <dbReference type="Proteomes" id="UP000489190"/>
    </source>
</evidence>
<dbReference type="Proteomes" id="UP000441404">
    <property type="component" value="Unassembled WGS sequence"/>
</dbReference>
<dbReference type="Pfam" id="PF08238">
    <property type="entry name" value="Sel1"/>
    <property type="match status" value="6"/>
</dbReference>
<dbReference type="SUPFAM" id="SSF81901">
    <property type="entry name" value="HCP-like"/>
    <property type="match status" value="2"/>
</dbReference>
<dbReference type="EMBL" id="WIWJ01000104">
    <property type="protein sequence ID" value="MQT50196.1"/>
    <property type="molecule type" value="Genomic_DNA"/>
</dbReference>
<feature type="transmembrane region" description="Helical" evidence="1">
    <location>
        <begin position="6"/>
        <end position="30"/>
    </location>
</feature>
<evidence type="ECO:0000313" key="4">
    <source>
        <dbReference type="Proteomes" id="UP000441404"/>
    </source>
</evidence>
<evidence type="ECO:0000313" key="2">
    <source>
        <dbReference type="EMBL" id="MQT50196.1"/>
    </source>
</evidence>
<dbReference type="Proteomes" id="UP000489190">
    <property type="component" value="Unassembled WGS sequence"/>
</dbReference>
<keyword evidence="1" id="KW-1133">Transmembrane helix</keyword>
<dbReference type="AlphaFoldDB" id="A0A6A7YF67"/>
<evidence type="ECO:0000313" key="3">
    <source>
        <dbReference type="EMBL" id="MQT90915.1"/>
    </source>
</evidence>
<dbReference type="EMBL" id="WIWI01000048">
    <property type="protein sequence ID" value="MQT90915.1"/>
    <property type="molecule type" value="Genomic_DNA"/>
</dbReference>
<dbReference type="Gene3D" id="1.25.40.10">
    <property type="entry name" value="Tetratricopeptide repeat domain"/>
    <property type="match status" value="2"/>
</dbReference>
<dbReference type="InterPro" id="IPR050767">
    <property type="entry name" value="Sel1_AlgK"/>
</dbReference>
<keyword evidence="1" id="KW-0812">Transmembrane</keyword>
<evidence type="ECO:0008006" key="6">
    <source>
        <dbReference type="Google" id="ProtNLM"/>
    </source>
</evidence>
<comment type="caution">
    <text evidence="2">The sequence shown here is derived from an EMBL/GenBank/DDBJ whole genome shotgun (WGS) entry which is preliminary data.</text>
</comment>
<protein>
    <recommendedName>
        <fullName evidence="6">Sel1 repeat family protein</fullName>
    </recommendedName>
</protein>
<dbReference type="RefSeq" id="WP_153329608.1">
    <property type="nucleotide sequence ID" value="NZ_WIWI01000048.1"/>
</dbReference>
<dbReference type="InterPro" id="IPR006597">
    <property type="entry name" value="Sel1-like"/>
</dbReference>
<dbReference type="PANTHER" id="PTHR11102">
    <property type="entry name" value="SEL-1-LIKE PROTEIN"/>
    <property type="match status" value="1"/>
</dbReference>
<reference evidence="4 5" key="1">
    <citation type="submission" date="2019-10" db="EMBL/GenBank/DDBJ databases">
        <title>Evaluation of single-gene subtyping targets for Pseudomonas.</title>
        <authorList>
            <person name="Reichler S.J."/>
            <person name="Orsi R.H."/>
            <person name="Wiedmann M."/>
            <person name="Martin N.H."/>
            <person name="Murphy S.I."/>
        </authorList>
    </citation>
    <scope>NUCLEOTIDE SEQUENCE [LARGE SCALE GENOMIC DNA]</scope>
    <source>
        <strain evidence="3 5">FSL R10-3254</strain>
        <strain evidence="2 4">FSL R10-3257</strain>
    </source>
</reference>
<sequence>MPILFIVALVLAWPTFGLSLLCWVVCYFLFGRKTTKANIPEKDLASIEAVFRQEYAVFFKTLDVPYLQGHTITHVEAERCGRHIKNYIAGNPSEARLFFEGLAKWGTKGGEVYSSPVTAAGEELKYNVKENVHGVSYRAIEALMTNNPGLGCFKSVNLLMISQYVDAMEIGAAPAQAIRTSFIFRDEPVDAAAHFTSAENIYDADDLRHDSNFNAILLYRKAAELGHVEAQFRLGSIYLDKSDLKNALKWLLNAAEKGHVGAHCRLGNLFSRKRDAESLIWYCKAAELGSVDAMISLGHLYEVGHVVPKDLSKAAAWRLRAAELGDVETQLRLARMYNKGAGVEQDKLKADFWLDLVFSTYLRLAKEGSAEAQYMLGCLYMDGEGVPENPVEAEYWIKKAALQDHFNAKEAVMMYGFDDL</sequence>
<proteinExistence type="predicted"/>
<dbReference type="PANTHER" id="PTHR11102:SF160">
    <property type="entry name" value="ERAD-ASSOCIATED E3 UBIQUITIN-PROTEIN LIGASE COMPONENT HRD3"/>
    <property type="match status" value="1"/>
</dbReference>
<organism evidence="2 4">
    <name type="scientific">Pseudomonas helleri</name>
    <dbReference type="NCBI Taxonomy" id="1608996"/>
    <lineage>
        <taxon>Bacteria</taxon>
        <taxon>Pseudomonadati</taxon>
        <taxon>Pseudomonadota</taxon>
        <taxon>Gammaproteobacteria</taxon>
        <taxon>Pseudomonadales</taxon>
        <taxon>Pseudomonadaceae</taxon>
        <taxon>Pseudomonas</taxon>
    </lineage>
</organism>
<evidence type="ECO:0000256" key="1">
    <source>
        <dbReference type="SAM" id="Phobius"/>
    </source>
</evidence>
<dbReference type="InterPro" id="IPR011990">
    <property type="entry name" value="TPR-like_helical_dom_sf"/>
</dbReference>
<accession>A0A6A7YF67</accession>